<evidence type="ECO:0000256" key="4">
    <source>
        <dbReference type="ARBA" id="ARBA00022771"/>
    </source>
</evidence>
<feature type="region of interest" description="Disordered" evidence="12">
    <location>
        <begin position="1065"/>
        <end position="1099"/>
    </location>
</feature>
<feature type="DNA-binding region" description="Homeobox" evidence="10">
    <location>
        <begin position="829"/>
        <end position="888"/>
    </location>
</feature>
<evidence type="ECO:0000256" key="9">
    <source>
        <dbReference type="PROSITE-ProRule" id="PRU00042"/>
    </source>
</evidence>
<dbReference type="GO" id="GO:0008270">
    <property type="term" value="F:zinc ion binding"/>
    <property type="evidence" value="ECO:0007669"/>
    <property type="project" value="UniProtKB-KW"/>
</dbReference>
<organism evidence="15 16">
    <name type="scientific">Bursaphelenchus xylophilus</name>
    <name type="common">Pinewood nematode worm</name>
    <name type="synonym">Aphelenchoides xylophilus</name>
    <dbReference type="NCBI Taxonomy" id="6326"/>
    <lineage>
        <taxon>Eukaryota</taxon>
        <taxon>Metazoa</taxon>
        <taxon>Ecdysozoa</taxon>
        <taxon>Nematoda</taxon>
        <taxon>Chromadorea</taxon>
        <taxon>Rhabditida</taxon>
        <taxon>Tylenchina</taxon>
        <taxon>Tylenchomorpha</taxon>
        <taxon>Aphelenchoidea</taxon>
        <taxon>Aphelenchoididae</taxon>
        <taxon>Bursaphelenchus</taxon>
    </lineage>
</organism>
<evidence type="ECO:0000313" key="16">
    <source>
        <dbReference type="Proteomes" id="UP000659654"/>
    </source>
</evidence>
<dbReference type="Pfam" id="PF00046">
    <property type="entry name" value="Homeodomain"/>
    <property type="match status" value="3"/>
</dbReference>
<feature type="DNA-binding region" description="Homeobox" evidence="10">
    <location>
        <begin position="1148"/>
        <end position="1207"/>
    </location>
</feature>
<dbReference type="Gene3D" id="1.10.10.60">
    <property type="entry name" value="Homeodomain-like"/>
    <property type="match status" value="3"/>
</dbReference>
<dbReference type="InterPro" id="IPR051968">
    <property type="entry name" value="ZnFinger_Homeobox_TR"/>
</dbReference>
<dbReference type="OrthoDB" id="6417226at2759"/>
<feature type="compositionally biased region" description="Polar residues" evidence="12">
    <location>
        <begin position="1133"/>
        <end position="1145"/>
    </location>
</feature>
<keyword evidence="8 10" id="KW-0539">Nucleus</keyword>
<feature type="domain" description="C2H2-type" evidence="14">
    <location>
        <begin position="253"/>
        <end position="281"/>
    </location>
</feature>
<evidence type="ECO:0000256" key="11">
    <source>
        <dbReference type="RuleBase" id="RU000682"/>
    </source>
</evidence>
<feature type="compositionally biased region" description="Basic and acidic residues" evidence="12">
    <location>
        <begin position="965"/>
        <end position="974"/>
    </location>
</feature>
<feature type="compositionally biased region" description="Acidic residues" evidence="12">
    <location>
        <begin position="1089"/>
        <end position="1098"/>
    </location>
</feature>
<feature type="region of interest" description="Disordered" evidence="12">
    <location>
        <begin position="1252"/>
        <end position="1281"/>
    </location>
</feature>
<dbReference type="SMART" id="SM00355">
    <property type="entry name" value="ZnF_C2H2"/>
    <property type="match status" value="11"/>
</dbReference>
<feature type="region of interest" description="Disordered" evidence="12">
    <location>
        <begin position="557"/>
        <end position="586"/>
    </location>
</feature>
<evidence type="ECO:0000256" key="12">
    <source>
        <dbReference type="SAM" id="MobiDB-lite"/>
    </source>
</evidence>
<feature type="domain" description="Homeobox" evidence="13">
    <location>
        <begin position="639"/>
        <end position="699"/>
    </location>
</feature>
<feature type="domain" description="Homeobox" evidence="13">
    <location>
        <begin position="827"/>
        <end position="887"/>
    </location>
</feature>
<dbReference type="InterPro" id="IPR013087">
    <property type="entry name" value="Znf_C2H2_type"/>
</dbReference>
<feature type="compositionally biased region" description="Basic and acidic residues" evidence="12">
    <location>
        <begin position="566"/>
        <end position="575"/>
    </location>
</feature>
<feature type="region of interest" description="Disordered" evidence="12">
    <location>
        <begin position="627"/>
        <end position="646"/>
    </location>
</feature>
<evidence type="ECO:0000256" key="1">
    <source>
        <dbReference type="ARBA" id="ARBA00004123"/>
    </source>
</evidence>
<dbReference type="InterPro" id="IPR009057">
    <property type="entry name" value="Homeodomain-like_sf"/>
</dbReference>
<dbReference type="SUPFAM" id="SSF46689">
    <property type="entry name" value="Homeodomain-like"/>
    <property type="match status" value="3"/>
</dbReference>
<keyword evidence="7 10" id="KW-0371">Homeobox</keyword>
<dbReference type="EMBL" id="CAJFCV020000001">
    <property type="protein sequence ID" value="CAG9081666.1"/>
    <property type="molecule type" value="Genomic_DNA"/>
</dbReference>
<keyword evidence="16" id="KW-1185">Reference proteome</keyword>
<dbReference type="SUPFAM" id="SSF57667">
    <property type="entry name" value="beta-beta-alpha zinc fingers"/>
    <property type="match status" value="3"/>
</dbReference>
<keyword evidence="3" id="KW-0677">Repeat</keyword>
<evidence type="ECO:0000259" key="14">
    <source>
        <dbReference type="PROSITE" id="PS50157"/>
    </source>
</evidence>
<dbReference type="PROSITE" id="PS50157">
    <property type="entry name" value="ZINC_FINGER_C2H2_2"/>
    <property type="match status" value="4"/>
</dbReference>
<dbReference type="PROSITE" id="PS00027">
    <property type="entry name" value="HOMEOBOX_1"/>
    <property type="match status" value="1"/>
</dbReference>
<feature type="compositionally biased region" description="Basic and acidic residues" evidence="12">
    <location>
        <begin position="470"/>
        <end position="484"/>
    </location>
</feature>
<evidence type="ECO:0000313" key="15">
    <source>
        <dbReference type="EMBL" id="CAD5208480.1"/>
    </source>
</evidence>
<dbReference type="Proteomes" id="UP000659654">
    <property type="component" value="Unassembled WGS sequence"/>
</dbReference>
<feature type="domain" description="C2H2-type" evidence="14">
    <location>
        <begin position="1396"/>
        <end position="1425"/>
    </location>
</feature>
<feature type="compositionally biased region" description="Basic and acidic residues" evidence="12">
    <location>
        <begin position="739"/>
        <end position="751"/>
    </location>
</feature>
<dbReference type="SMART" id="SM00389">
    <property type="entry name" value="HOX"/>
    <property type="match status" value="3"/>
</dbReference>
<dbReference type="GO" id="GO:0000981">
    <property type="term" value="F:DNA-binding transcription factor activity, RNA polymerase II-specific"/>
    <property type="evidence" value="ECO:0007669"/>
    <property type="project" value="InterPro"/>
</dbReference>
<dbReference type="EMBL" id="CAJFDI010000001">
    <property type="protein sequence ID" value="CAD5208480.1"/>
    <property type="molecule type" value="Genomic_DNA"/>
</dbReference>
<dbReference type="PROSITE" id="PS50071">
    <property type="entry name" value="HOMEOBOX_2"/>
    <property type="match status" value="3"/>
</dbReference>
<feature type="compositionally biased region" description="Low complexity" evidence="12">
    <location>
        <begin position="629"/>
        <end position="640"/>
    </location>
</feature>
<dbReference type="Gene3D" id="3.30.160.60">
    <property type="entry name" value="Classic Zinc Finger"/>
    <property type="match status" value="2"/>
</dbReference>
<evidence type="ECO:0000259" key="13">
    <source>
        <dbReference type="PROSITE" id="PS50071"/>
    </source>
</evidence>
<proteinExistence type="predicted"/>
<dbReference type="Proteomes" id="UP000582659">
    <property type="component" value="Unassembled WGS sequence"/>
</dbReference>
<evidence type="ECO:0000256" key="8">
    <source>
        <dbReference type="ARBA" id="ARBA00023242"/>
    </source>
</evidence>
<evidence type="ECO:0000256" key="6">
    <source>
        <dbReference type="ARBA" id="ARBA00023125"/>
    </source>
</evidence>
<feature type="domain" description="Homeobox" evidence="13">
    <location>
        <begin position="1146"/>
        <end position="1206"/>
    </location>
</feature>
<protein>
    <submittedName>
        <fullName evidence="15">(pine wood nematode) hypothetical protein</fullName>
    </submittedName>
</protein>
<keyword evidence="5" id="KW-0862">Zinc</keyword>
<feature type="domain" description="C2H2-type" evidence="14">
    <location>
        <begin position="225"/>
        <end position="248"/>
    </location>
</feature>
<feature type="region of interest" description="Disordered" evidence="12">
    <location>
        <begin position="1128"/>
        <end position="1150"/>
    </location>
</feature>
<feature type="compositionally biased region" description="Basic and acidic residues" evidence="12">
    <location>
        <begin position="944"/>
        <end position="957"/>
    </location>
</feature>
<accession>A0A811JY58</accession>
<evidence type="ECO:0000256" key="7">
    <source>
        <dbReference type="ARBA" id="ARBA00023155"/>
    </source>
</evidence>
<keyword evidence="4 9" id="KW-0863">Zinc-finger</keyword>
<evidence type="ECO:0000256" key="10">
    <source>
        <dbReference type="PROSITE-ProRule" id="PRU00108"/>
    </source>
</evidence>
<dbReference type="PROSITE" id="PS00028">
    <property type="entry name" value="ZINC_FINGER_C2H2_1"/>
    <property type="match status" value="8"/>
</dbReference>
<dbReference type="FunFam" id="1.10.10.60:FF:000080">
    <property type="entry name" value="Zinc finger homeobox protein 2"/>
    <property type="match status" value="1"/>
</dbReference>
<dbReference type="PANTHER" id="PTHR45891">
    <property type="entry name" value="ZINC FINGER HOMEOBOX PROTEIN"/>
    <property type="match status" value="1"/>
</dbReference>
<feature type="region of interest" description="Disordered" evidence="12">
    <location>
        <begin position="939"/>
        <end position="981"/>
    </location>
</feature>
<feature type="DNA-binding region" description="Homeobox" evidence="10">
    <location>
        <begin position="641"/>
        <end position="700"/>
    </location>
</feature>
<dbReference type="PANTHER" id="PTHR45891:SF3">
    <property type="entry name" value="ZINC FINGER PROTEIN 2"/>
    <property type="match status" value="1"/>
</dbReference>
<dbReference type="InterPro" id="IPR017970">
    <property type="entry name" value="Homeobox_CS"/>
</dbReference>
<name>A0A811JY58_BURXY</name>
<dbReference type="CDD" id="cd00086">
    <property type="entry name" value="homeodomain"/>
    <property type="match status" value="3"/>
</dbReference>
<keyword evidence="2" id="KW-0479">Metal-binding</keyword>
<dbReference type="InterPro" id="IPR036236">
    <property type="entry name" value="Znf_C2H2_sf"/>
</dbReference>
<comment type="caution">
    <text evidence="15">The sequence shown here is derived from an EMBL/GenBank/DDBJ whole genome shotgun (WGS) entry which is preliminary data.</text>
</comment>
<comment type="subcellular location">
    <subcellularLocation>
        <location evidence="1 10 11">Nucleus</location>
    </subcellularLocation>
</comment>
<reference evidence="15" key="1">
    <citation type="submission" date="2020-09" db="EMBL/GenBank/DDBJ databases">
        <authorList>
            <person name="Kikuchi T."/>
        </authorList>
    </citation>
    <scope>NUCLEOTIDE SEQUENCE</scope>
    <source>
        <strain evidence="15">Ka4C1</strain>
    </source>
</reference>
<gene>
    <name evidence="15" type="ORF">BXYJ_LOCUS716</name>
</gene>
<keyword evidence="6 10" id="KW-0238">DNA-binding</keyword>
<evidence type="ECO:0000256" key="5">
    <source>
        <dbReference type="ARBA" id="ARBA00022833"/>
    </source>
</evidence>
<dbReference type="InterPro" id="IPR001356">
    <property type="entry name" value="HD"/>
</dbReference>
<feature type="region of interest" description="Disordered" evidence="12">
    <location>
        <begin position="458"/>
        <end position="484"/>
    </location>
</feature>
<feature type="compositionally biased region" description="Basic and acidic residues" evidence="12">
    <location>
        <begin position="1252"/>
        <end position="1275"/>
    </location>
</feature>
<sequence length="1438" mass="160541">MRENSGPITPNSLMNRLAAAKTTVQVRCGVCQEILTCTTSLREHIDSRIHLHRASVLMLHSASANPSPGRRGSALISSQNNPGGIEYECVNCGESFDDQGLAAAHIPQCSQTSNNEDKAPEPSTSNAEWTANAERLMSMGEVAFYCKDCDFLTATLEQLQSHEKAGDHSSPSDPRPCPLCTRKPNTPLKSHLLDAHNIADEVAEELMASIPISASGKEIVGLYRHRCAHCPLVFKHGEQLKSHELTHSFRVNHKCPNCTRTFSSVLLLLQHQQDEHSELKCELCSATFGDKQGLDSHLGSVEHLNRTKQFLEDQPNKLQLNEKVMQLLQRSSEDRESPSDKPKPYKCNVCKLNYSQGSTLDIHLRSVGHQNRMNRLNELVKCGEIDASKPVSEQPGGIPQKPIGDLVDNEKADASDMNSTENPVNFMNILNMAQFMQLAQNPSTSATDSGLDLSENNGIDLSSILNGQDSKSEEKPKPRKLGQDFRRSLEGYGFELVSQFVDDLKKEKIDFIPDNEILELRQQFDDINKNSVPIDGIQQFAENLKKAVDEVSDDVLIENEDEDGPPEPKRARSDNSKASGQKLPEAKSEFKTELMSQMMNLPFMNNNPFVNMSPDMFQAAFASMLGTQAAPDSPSPNSASQKRARTRITDDQLKILRQYFDINNSPTELQIKEMSNKTGLPEKVIKHWFRNTLFKERQRDKNSPYNFNVQPMMRIDLDTYEKTGEAKIINLKDEEDQKPDEKSDSGSKTPEEQTNLAQDVLANLTQAAAAFNQIPNYAALAGQNPFASFLEQESSQMNQNPLAQLMNGFNSVIPMVSQQSKSSGNSTGRRANRTRFTDFQLRTLQEFFDRQAYPKDDDLEMLSKKLSLSPRVIVVWFQNARQKARKIYENQPNQDNTDRFIRTPGCNFQCKRCQLVFQRYYELIQHQQRVCYANDTDAQNTDNKSVEENMTEEERQKPVSSSQTDEDKRKDSHDNNNTPQDLLKLITGAADSEALMKMFANQAQHKKFSKRCPFCANLFTSKDSMSNHIAHQHSDNPLATTVNVDNLPEADESLSTTEGLLGTISALTGGSPLDLRQKDPRKSSSPFDDLNDNQEADEFSSNGSFDFRALSASPHALLSAFGSPLGSAMGSGMQRSPANGSSASQGGPKRYRTHLTPLQVYVMKSLFTDYKTPSMSECEVLGREIGLHKRVVQVWFQNARAKQRKCGMGAITEEGLCSTHPTGCVECGIDFNGRLTIQDHIFSSQHIGKVKEKGAELRGNEEPIERPKSMKREGEDGGPSEDVALNPLLYTLMDPNMLGTPIQCLQIPEKVMTQIAADLAKGNSSTVFTQDGLELPNLALKVCDEDFKCGTIVESEVGWACPQCSQVFQQEMWLKNHQKLICQGCDGVFRLIQQHYECIPCGQKFGTQDDYRSHCDQSSHKAKRQVFQSPSTCSTSSV</sequence>
<evidence type="ECO:0000256" key="2">
    <source>
        <dbReference type="ARBA" id="ARBA00022723"/>
    </source>
</evidence>
<dbReference type="FunFam" id="1.10.10.60:FF:000064">
    <property type="entry name" value="Zinc finger homeobox protein 4"/>
    <property type="match status" value="1"/>
</dbReference>
<dbReference type="GO" id="GO:0000978">
    <property type="term" value="F:RNA polymerase II cis-regulatory region sequence-specific DNA binding"/>
    <property type="evidence" value="ECO:0007669"/>
    <property type="project" value="TreeGrafter"/>
</dbReference>
<feature type="region of interest" description="Disordered" evidence="12">
    <location>
        <begin position="108"/>
        <end position="127"/>
    </location>
</feature>
<feature type="domain" description="C2H2-type" evidence="14">
    <location>
        <begin position="345"/>
        <end position="374"/>
    </location>
</feature>
<feature type="compositionally biased region" description="Polar residues" evidence="12">
    <location>
        <begin position="458"/>
        <end position="469"/>
    </location>
</feature>
<dbReference type="GO" id="GO:0005634">
    <property type="term" value="C:nucleus"/>
    <property type="evidence" value="ECO:0007669"/>
    <property type="project" value="UniProtKB-SubCell"/>
</dbReference>
<evidence type="ECO:0000256" key="3">
    <source>
        <dbReference type="ARBA" id="ARBA00022737"/>
    </source>
</evidence>
<feature type="region of interest" description="Disordered" evidence="12">
    <location>
        <begin position="728"/>
        <end position="753"/>
    </location>
</feature>